<evidence type="ECO:0000256" key="2">
    <source>
        <dbReference type="SAM" id="MobiDB-lite"/>
    </source>
</evidence>
<dbReference type="GO" id="GO:0005773">
    <property type="term" value="C:vacuole"/>
    <property type="evidence" value="ECO:0007669"/>
    <property type="project" value="GOC"/>
</dbReference>
<dbReference type="GO" id="GO:0043161">
    <property type="term" value="P:proteasome-mediated ubiquitin-dependent protein catabolic process"/>
    <property type="evidence" value="ECO:0007669"/>
    <property type="project" value="TreeGrafter"/>
</dbReference>
<dbReference type="AlphaFoldDB" id="A0A6A6V3W9"/>
<dbReference type="InterPro" id="IPR018618">
    <property type="entry name" value="GID4/10-like"/>
</dbReference>
<dbReference type="Proteomes" id="UP000799440">
    <property type="component" value="Unassembled WGS sequence"/>
</dbReference>
<name>A0A6A6V3W9_9PLEO</name>
<reference evidence="3" key="1">
    <citation type="journal article" date="2020" name="Stud. Mycol.">
        <title>101 Dothideomycetes genomes: a test case for predicting lifestyles and emergence of pathogens.</title>
        <authorList>
            <person name="Haridas S."/>
            <person name="Albert R."/>
            <person name="Binder M."/>
            <person name="Bloem J."/>
            <person name="Labutti K."/>
            <person name="Salamov A."/>
            <person name="Andreopoulos B."/>
            <person name="Baker S."/>
            <person name="Barry K."/>
            <person name="Bills G."/>
            <person name="Bluhm B."/>
            <person name="Cannon C."/>
            <person name="Castanera R."/>
            <person name="Culley D."/>
            <person name="Daum C."/>
            <person name="Ezra D."/>
            <person name="Gonzalez J."/>
            <person name="Henrissat B."/>
            <person name="Kuo A."/>
            <person name="Liang C."/>
            <person name="Lipzen A."/>
            <person name="Lutzoni F."/>
            <person name="Magnuson J."/>
            <person name="Mondo S."/>
            <person name="Nolan M."/>
            <person name="Ohm R."/>
            <person name="Pangilinan J."/>
            <person name="Park H.-J."/>
            <person name="Ramirez L."/>
            <person name="Alfaro M."/>
            <person name="Sun H."/>
            <person name="Tritt A."/>
            <person name="Yoshinaga Y."/>
            <person name="Zwiers L.-H."/>
            <person name="Turgeon B."/>
            <person name="Goodwin S."/>
            <person name="Spatafora J."/>
            <person name="Crous P."/>
            <person name="Grigoriev I."/>
        </authorList>
    </citation>
    <scope>NUCLEOTIDE SEQUENCE</scope>
    <source>
        <strain evidence="3">CBS 119925</strain>
    </source>
</reference>
<feature type="compositionally biased region" description="Polar residues" evidence="2">
    <location>
        <begin position="127"/>
        <end position="139"/>
    </location>
</feature>
<evidence type="ECO:0000313" key="3">
    <source>
        <dbReference type="EMBL" id="KAF2745258.1"/>
    </source>
</evidence>
<evidence type="ECO:0000313" key="4">
    <source>
        <dbReference type="Proteomes" id="UP000799440"/>
    </source>
</evidence>
<evidence type="ECO:0000256" key="1">
    <source>
        <dbReference type="ARBA" id="ARBA00061469"/>
    </source>
</evidence>
<keyword evidence="4" id="KW-1185">Reference proteome</keyword>
<dbReference type="GO" id="GO:0006623">
    <property type="term" value="P:protein targeting to vacuole"/>
    <property type="evidence" value="ECO:0007669"/>
    <property type="project" value="TreeGrafter"/>
</dbReference>
<dbReference type="GO" id="GO:0045721">
    <property type="term" value="P:negative regulation of gluconeogenesis"/>
    <property type="evidence" value="ECO:0007669"/>
    <property type="project" value="TreeGrafter"/>
</dbReference>
<dbReference type="GO" id="GO:0034657">
    <property type="term" value="C:GID complex"/>
    <property type="evidence" value="ECO:0007669"/>
    <property type="project" value="TreeGrafter"/>
</dbReference>
<dbReference type="Pfam" id="PF09783">
    <property type="entry name" value="Vac_ImportDeg"/>
    <property type="match status" value="1"/>
</dbReference>
<gene>
    <name evidence="3" type="ORF">M011DRAFT_495720</name>
</gene>
<organism evidence="3 4">
    <name type="scientific">Sporormia fimetaria CBS 119925</name>
    <dbReference type="NCBI Taxonomy" id="1340428"/>
    <lineage>
        <taxon>Eukaryota</taxon>
        <taxon>Fungi</taxon>
        <taxon>Dikarya</taxon>
        <taxon>Ascomycota</taxon>
        <taxon>Pezizomycotina</taxon>
        <taxon>Dothideomycetes</taxon>
        <taxon>Pleosporomycetidae</taxon>
        <taxon>Pleosporales</taxon>
        <taxon>Sporormiaceae</taxon>
        <taxon>Sporormia</taxon>
    </lineage>
</organism>
<protein>
    <submittedName>
        <fullName evidence="3">Uncharacterized protein</fullName>
    </submittedName>
</protein>
<feature type="compositionally biased region" description="Basic and acidic residues" evidence="2">
    <location>
        <begin position="140"/>
        <end position="158"/>
    </location>
</feature>
<proteinExistence type="inferred from homology"/>
<feature type="compositionally biased region" description="Acidic residues" evidence="2">
    <location>
        <begin position="30"/>
        <end position="41"/>
    </location>
</feature>
<dbReference type="OrthoDB" id="62at2759"/>
<dbReference type="PANTHER" id="PTHR14534:SF3">
    <property type="entry name" value="GID COMPLEX SUBUNIT 4 HOMOLOG"/>
    <property type="match status" value="1"/>
</dbReference>
<sequence>MSRLSRLHDSPASSYSDRVPQQNHLYDWSPENEAEGDDELDLLLADLRSSRSSPLDPLPALSQSQLEREARMPSPSRLLTANPDNSLRSTAILQAARRHPRFASISLPQSDRDPVTTSPHRSREPSSTHNTRQQIMQRITDQRARERERERENRERLSRAESFRRGYLEGSSRSASSPILGRTIQYLADLRGIGKVDAPSGLPADVTMMDHVHAKSTFSDYVLDTASLPPPAPSSWLLPGAVLSGFQHATAVVSALRNLPGGASTTYRFRNGDSMSSTMFDTTRPWPNPESSLSPFRGPLRNQSPETVVSFAPDRWPVKVTIHAVDYESMSLCATMEAYNVPSHPQLDLTQSILNSTNAVPSSSSLFTRTSSITTYLEGEIIDFDKHTLLTESFKSDPDNDATYWAKLPCFSDYSDQELVKNLTSKRWIKEVLMAEWILMRWKERCFVKPLSHSENRRGDTVVSAFDDSSCGLTISGFYYTCLRRSDGKLDGLYYDPQSTPYQCLQLESVRGVFPAWDFR</sequence>
<dbReference type="GO" id="GO:0007039">
    <property type="term" value="P:protein catabolic process in the vacuole"/>
    <property type="evidence" value="ECO:0007669"/>
    <property type="project" value="TreeGrafter"/>
</dbReference>
<feature type="compositionally biased region" description="Polar residues" evidence="2">
    <location>
        <begin position="11"/>
        <end position="24"/>
    </location>
</feature>
<feature type="compositionally biased region" description="Low complexity" evidence="2">
    <location>
        <begin position="42"/>
        <end position="65"/>
    </location>
</feature>
<feature type="region of interest" description="Disordered" evidence="2">
    <location>
        <begin position="101"/>
        <end position="158"/>
    </location>
</feature>
<dbReference type="PANTHER" id="PTHR14534">
    <property type="entry name" value="VACUOLAR IMPORT AND DEGRADATION PROTEIN 24"/>
    <property type="match status" value="1"/>
</dbReference>
<feature type="region of interest" description="Disordered" evidence="2">
    <location>
        <begin position="1"/>
        <end position="85"/>
    </location>
</feature>
<accession>A0A6A6V3W9</accession>
<comment type="similarity">
    <text evidence="1">Belongs to the GID4/VID24 family.</text>
</comment>
<dbReference type="EMBL" id="MU006583">
    <property type="protein sequence ID" value="KAF2745258.1"/>
    <property type="molecule type" value="Genomic_DNA"/>
</dbReference>